<dbReference type="Proteomes" id="UP001276564">
    <property type="component" value="Unassembled WGS sequence"/>
</dbReference>
<protein>
    <recommendedName>
        <fullName evidence="3">AMP-binding enzyme C-terminal domain-containing protein</fullName>
    </recommendedName>
</protein>
<dbReference type="Gene3D" id="3.30.300.30">
    <property type="match status" value="1"/>
</dbReference>
<accession>A0ABU5AGX0</accession>
<evidence type="ECO:0000313" key="2">
    <source>
        <dbReference type="Proteomes" id="UP001276564"/>
    </source>
</evidence>
<dbReference type="InterPro" id="IPR045851">
    <property type="entry name" value="AMP-bd_C_sf"/>
</dbReference>
<evidence type="ECO:0000313" key="1">
    <source>
        <dbReference type="EMBL" id="MDX8536533.1"/>
    </source>
</evidence>
<gene>
    <name evidence="1" type="ORF">RFM23_02740</name>
</gene>
<proteinExistence type="predicted"/>
<sequence>MRGVAAGEGFSPNLKREANLRPSAKDDSWRPIGRFTLVNPARWQVRRAFAAPPGHRRCGCIELASNKCRYLIAAVIFSAGSQFDGAGLLQAMQNKFARFKQPKRIFVVAELPRNSMGMVQKNILRQRFIDTFET</sequence>
<comment type="caution">
    <text evidence="1">The sequence shown here is derived from an EMBL/GenBank/DDBJ whole genome shotgun (WGS) entry which is preliminary data.</text>
</comment>
<dbReference type="SUPFAM" id="SSF56801">
    <property type="entry name" value="Acetyl-CoA synthetase-like"/>
    <property type="match status" value="1"/>
</dbReference>
<dbReference type="EMBL" id="JAVIIP010000001">
    <property type="protein sequence ID" value="MDX8536533.1"/>
    <property type="molecule type" value="Genomic_DNA"/>
</dbReference>
<organism evidence="1 2">
    <name type="scientific">Mesorhizobium abyssinicae</name>
    <dbReference type="NCBI Taxonomy" id="1209958"/>
    <lineage>
        <taxon>Bacteria</taxon>
        <taxon>Pseudomonadati</taxon>
        <taxon>Pseudomonadota</taxon>
        <taxon>Alphaproteobacteria</taxon>
        <taxon>Hyphomicrobiales</taxon>
        <taxon>Phyllobacteriaceae</taxon>
        <taxon>Mesorhizobium</taxon>
    </lineage>
</organism>
<name>A0ABU5AGX0_9HYPH</name>
<reference evidence="1 2" key="1">
    <citation type="submission" date="2023-08" db="EMBL/GenBank/DDBJ databases">
        <title>Implementing the SeqCode for naming new Mesorhizobium species isolated from Vachellia karroo root nodules.</title>
        <authorList>
            <person name="Van Lill M."/>
        </authorList>
    </citation>
    <scope>NUCLEOTIDE SEQUENCE [LARGE SCALE GENOMIC DNA]</scope>
    <source>
        <strain evidence="1 2">VK4B</strain>
    </source>
</reference>
<evidence type="ECO:0008006" key="3">
    <source>
        <dbReference type="Google" id="ProtNLM"/>
    </source>
</evidence>
<keyword evidence="2" id="KW-1185">Reference proteome</keyword>